<dbReference type="InterPro" id="IPR052064">
    <property type="entry name" value="Mito_IMP1_subunit"/>
</dbReference>
<dbReference type="STRING" id="56484.A0A1Y2FH73"/>
<accession>A0A1Y2FH73</accession>
<feature type="non-terminal residue" evidence="9">
    <location>
        <position position="145"/>
    </location>
</feature>
<keyword evidence="5" id="KW-0472">Membrane</keyword>
<sequence length="145" mass="16095">MSAPWAPLWRTTSRTMKLFTAFHLLINYGGEIHSTFGPSMLPTINTAGDWCIVDKWRYRLGRNLRVGDLVVASKPGGDDIFVLKRVIGMPGDIVLKDPSESKREFIKVPVGHMWIAGDNLSHSVDSRHYGPVPLALVRGRALGTI</sequence>
<feature type="domain" description="Peptidase S26" evidence="8">
    <location>
        <begin position="37"/>
        <end position="94"/>
    </location>
</feature>
<keyword evidence="10" id="KW-1185">Reference proteome</keyword>
<dbReference type="PANTHER" id="PTHR12383:SF16">
    <property type="entry name" value="MITOCHONDRIAL INNER MEMBRANE PROTEASE SUBUNIT 1"/>
    <property type="match status" value="1"/>
</dbReference>
<evidence type="ECO:0000256" key="5">
    <source>
        <dbReference type="ARBA" id="ARBA00023136"/>
    </source>
</evidence>
<evidence type="ECO:0000256" key="6">
    <source>
        <dbReference type="ARBA" id="ARBA00038445"/>
    </source>
</evidence>
<dbReference type="InterPro" id="IPR036286">
    <property type="entry name" value="LexA/Signal_pep-like_sf"/>
</dbReference>
<comment type="subcellular location">
    <subcellularLocation>
        <location evidence="1">Mitochondrion inner membrane</location>
    </subcellularLocation>
</comment>
<feature type="active site" evidence="7">
    <location>
        <position position="84"/>
    </location>
</feature>
<dbReference type="RefSeq" id="XP_040725289.1">
    <property type="nucleotide sequence ID" value="XM_040868210.1"/>
</dbReference>
<dbReference type="GO" id="GO:0004252">
    <property type="term" value="F:serine-type endopeptidase activity"/>
    <property type="evidence" value="ECO:0007669"/>
    <property type="project" value="InterPro"/>
</dbReference>
<keyword evidence="2" id="KW-0999">Mitochondrion inner membrane</keyword>
<dbReference type="OMA" id="LCKGPSM"/>
<evidence type="ECO:0000313" key="10">
    <source>
        <dbReference type="Proteomes" id="UP000193685"/>
    </source>
</evidence>
<evidence type="ECO:0000256" key="1">
    <source>
        <dbReference type="ARBA" id="ARBA00004273"/>
    </source>
</evidence>
<feature type="active site" evidence="7">
    <location>
        <position position="39"/>
    </location>
</feature>
<evidence type="ECO:0000256" key="2">
    <source>
        <dbReference type="ARBA" id="ARBA00022792"/>
    </source>
</evidence>
<evidence type="ECO:0000259" key="8">
    <source>
        <dbReference type="Pfam" id="PF10502"/>
    </source>
</evidence>
<dbReference type="EMBL" id="MCFI01000010">
    <property type="protein sequence ID" value="ORY82155.1"/>
    <property type="molecule type" value="Genomic_DNA"/>
</dbReference>
<feature type="domain" description="Peptidase S26" evidence="8">
    <location>
        <begin position="107"/>
        <end position="141"/>
    </location>
</feature>
<dbReference type="PANTHER" id="PTHR12383">
    <property type="entry name" value="PROTEASE FAMILY S26 MITOCHONDRIAL INNER MEMBRANE PROTEASE-RELATED"/>
    <property type="match status" value="1"/>
</dbReference>
<dbReference type="SUPFAM" id="SSF51306">
    <property type="entry name" value="LexA/Signal peptidase"/>
    <property type="match status" value="1"/>
</dbReference>
<organism evidence="9 10">
    <name type="scientific">Protomyces lactucae-debilis</name>
    <dbReference type="NCBI Taxonomy" id="2754530"/>
    <lineage>
        <taxon>Eukaryota</taxon>
        <taxon>Fungi</taxon>
        <taxon>Dikarya</taxon>
        <taxon>Ascomycota</taxon>
        <taxon>Taphrinomycotina</taxon>
        <taxon>Taphrinomycetes</taxon>
        <taxon>Taphrinales</taxon>
        <taxon>Protomycetaceae</taxon>
        <taxon>Protomyces</taxon>
    </lineage>
</organism>
<dbReference type="GO" id="GO:0042720">
    <property type="term" value="C:mitochondrial inner membrane peptidase complex"/>
    <property type="evidence" value="ECO:0007669"/>
    <property type="project" value="TreeGrafter"/>
</dbReference>
<protein>
    <submittedName>
        <fullName evidence="9">Peptidase S24/S26A/S26B/S26C</fullName>
    </submittedName>
</protein>
<dbReference type="Pfam" id="PF10502">
    <property type="entry name" value="Peptidase_S26"/>
    <property type="match status" value="2"/>
</dbReference>
<keyword evidence="4" id="KW-0496">Mitochondrion</keyword>
<dbReference type="InterPro" id="IPR019758">
    <property type="entry name" value="Pept_S26A_signal_pept_1_CS"/>
</dbReference>
<dbReference type="OrthoDB" id="308440at2759"/>
<evidence type="ECO:0000313" key="9">
    <source>
        <dbReference type="EMBL" id="ORY82155.1"/>
    </source>
</evidence>
<dbReference type="GeneID" id="63784809"/>
<evidence type="ECO:0000256" key="4">
    <source>
        <dbReference type="ARBA" id="ARBA00023128"/>
    </source>
</evidence>
<evidence type="ECO:0000256" key="3">
    <source>
        <dbReference type="ARBA" id="ARBA00022801"/>
    </source>
</evidence>
<name>A0A1Y2FH73_PROLT</name>
<dbReference type="Proteomes" id="UP000193685">
    <property type="component" value="Unassembled WGS sequence"/>
</dbReference>
<dbReference type="Gene3D" id="2.10.109.10">
    <property type="entry name" value="Umud Fragment, subunit A"/>
    <property type="match status" value="1"/>
</dbReference>
<dbReference type="PROSITE" id="PS00761">
    <property type="entry name" value="SPASE_I_3"/>
    <property type="match status" value="1"/>
</dbReference>
<dbReference type="PRINTS" id="PR00727">
    <property type="entry name" value="LEADERPTASE"/>
</dbReference>
<reference evidence="9 10" key="1">
    <citation type="submission" date="2016-07" db="EMBL/GenBank/DDBJ databases">
        <title>Pervasive Adenine N6-methylation of Active Genes in Fungi.</title>
        <authorList>
            <consortium name="DOE Joint Genome Institute"/>
            <person name="Mondo S.J."/>
            <person name="Dannebaum R.O."/>
            <person name="Kuo R.C."/>
            <person name="Labutti K."/>
            <person name="Haridas S."/>
            <person name="Kuo A."/>
            <person name="Salamov A."/>
            <person name="Ahrendt S.R."/>
            <person name="Lipzen A."/>
            <person name="Sullivan W."/>
            <person name="Andreopoulos W.B."/>
            <person name="Clum A."/>
            <person name="Lindquist E."/>
            <person name="Daum C."/>
            <person name="Ramamoorthy G.K."/>
            <person name="Gryganskyi A."/>
            <person name="Culley D."/>
            <person name="Magnuson J.K."/>
            <person name="James T.Y."/>
            <person name="O'Malley M.A."/>
            <person name="Stajich J.E."/>
            <person name="Spatafora J.W."/>
            <person name="Visel A."/>
            <person name="Grigoriev I.V."/>
        </authorList>
    </citation>
    <scope>NUCLEOTIDE SEQUENCE [LARGE SCALE GENOMIC DNA]</scope>
    <source>
        <strain evidence="9 10">12-1054</strain>
    </source>
</reference>
<evidence type="ECO:0000256" key="7">
    <source>
        <dbReference type="PIRSR" id="PIRSR600223-1"/>
    </source>
</evidence>
<proteinExistence type="inferred from homology"/>
<comment type="caution">
    <text evidence="9">The sequence shown here is derived from an EMBL/GenBank/DDBJ whole genome shotgun (WGS) entry which is preliminary data.</text>
</comment>
<dbReference type="GO" id="GO:0006627">
    <property type="term" value="P:protein processing involved in protein targeting to mitochondrion"/>
    <property type="evidence" value="ECO:0007669"/>
    <property type="project" value="TreeGrafter"/>
</dbReference>
<dbReference type="CDD" id="cd06530">
    <property type="entry name" value="S26_SPase_I"/>
    <property type="match status" value="1"/>
</dbReference>
<dbReference type="GO" id="GO:0006465">
    <property type="term" value="P:signal peptide processing"/>
    <property type="evidence" value="ECO:0007669"/>
    <property type="project" value="InterPro"/>
</dbReference>
<keyword evidence="3" id="KW-0378">Hydrolase</keyword>
<dbReference type="InterPro" id="IPR019533">
    <property type="entry name" value="Peptidase_S26"/>
</dbReference>
<gene>
    <name evidence="9" type="ORF">BCR37DRAFT_358389</name>
</gene>
<comment type="similarity">
    <text evidence="6">Belongs to the peptidase S26 family. IMP1 subfamily.</text>
</comment>
<dbReference type="AlphaFoldDB" id="A0A1Y2FH73"/>
<dbReference type="InterPro" id="IPR000223">
    <property type="entry name" value="Pept_S26A_signal_pept_1"/>
</dbReference>